<dbReference type="EMBL" id="CAMXCT030002275">
    <property type="protein sequence ID" value="CAL4784303.1"/>
    <property type="molecule type" value="Genomic_DNA"/>
</dbReference>
<keyword evidence="5" id="KW-1185">Reference proteome</keyword>
<sequence length="342" mass="37734">FEVLVLSSIPVDYSSQQHSRWSSGWQDWETAAQHLARVPLTLTFAFLTVLFGQNSTKNATSSTARSNRPLPLKHGCSTGARSEVAKSHSGLMVGKAVEAGDQWSGPSGPDVATANRKLSAEEVWRLQGRSGVDFKQPPLVGGFVLWRMAEENHKAGMCRDEEGPKALAPVLLWLKRWKRGELPRNEPWRAGGTEEPSTVCRWVEAWWLECLGEDGEDDSITRRAGGRRRKTAEEVIASVAKAGCKRNELCSIVQWSCAQAEGKALAVQLEEKEPRPFDGVVAHGVEEWVDEHLGGDKAISTEKAYVSSWAKWKAWARQALFAIKDAHKKAGAGDPTSNMHRV</sequence>
<protein>
    <submittedName>
        <fullName evidence="4">Tyr recombinase domain-containing protein</fullName>
    </submittedName>
</protein>
<proteinExistence type="predicted"/>
<feature type="non-terminal residue" evidence="2">
    <location>
        <position position="1"/>
    </location>
</feature>
<dbReference type="EMBL" id="CAMXCT010002275">
    <property type="protein sequence ID" value="CAI3996991.1"/>
    <property type="molecule type" value="Genomic_DNA"/>
</dbReference>
<organism evidence="2">
    <name type="scientific">Cladocopium goreaui</name>
    <dbReference type="NCBI Taxonomy" id="2562237"/>
    <lineage>
        <taxon>Eukaryota</taxon>
        <taxon>Sar</taxon>
        <taxon>Alveolata</taxon>
        <taxon>Dinophyceae</taxon>
        <taxon>Suessiales</taxon>
        <taxon>Symbiodiniaceae</taxon>
        <taxon>Cladocopium</taxon>
    </lineage>
</organism>
<evidence type="ECO:0000256" key="1">
    <source>
        <dbReference type="SAM" id="MobiDB-lite"/>
    </source>
</evidence>
<feature type="non-terminal residue" evidence="2">
    <location>
        <position position="342"/>
    </location>
</feature>
<evidence type="ECO:0000313" key="3">
    <source>
        <dbReference type="EMBL" id="CAL1150366.1"/>
    </source>
</evidence>
<accession>A0A9P1CT86</accession>
<gene>
    <name evidence="2" type="ORF">C1SCF055_LOCUS23421</name>
</gene>
<evidence type="ECO:0000313" key="2">
    <source>
        <dbReference type="EMBL" id="CAI3996991.1"/>
    </source>
</evidence>
<dbReference type="EMBL" id="CAMXCT020002275">
    <property type="protein sequence ID" value="CAL1150366.1"/>
    <property type="molecule type" value="Genomic_DNA"/>
</dbReference>
<feature type="region of interest" description="Disordered" evidence="1">
    <location>
        <begin position="57"/>
        <end position="79"/>
    </location>
</feature>
<evidence type="ECO:0000313" key="5">
    <source>
        <dbReference type="Proteomes" id="UP001152797"/>
    </source>
</evidence>
<comment type="caution">
    <text evidence="2">The sequence shown here is derived from an EMBL/GenBank/DDBJ whole genome shotgun (WGS) entry which is preliminary data.</text>
</comment>
<feature type="compositionally biased region" description="Polar residues" evidence="1">
    <location>
        <begin position="57"/>
        <end position="66"/>
    </location>
</feature>
<reference evidence="3" key="2">
    <citation type="submission" date="2024-04" db="EMBL/GenBank/DDBJ databases">
        <authorList>
            <person name="Chen Y."/>
            <person name="Shah S."/>
            <person name="Dougan E. K."/>
            <person name="Thang M."/>
            <person name="Chan C."/>
        </authorList>
    </citation>
    <scope>NUCLEOTIDE SEQUENCE [LARGE SCALE GENOMIC DNA]</scope>
</reference>
<dbReference type="AlphaFoldDB" id="A0A9P1CT86"/>
<dbReference type="Proteomes" id="UP001152797">
    <property type="component" value="Unassembled WGS sequence"/>
</dbReference>
<evidence type="ECO:0000313" key="4">
    <source>
        <dbReference type="EMBL" id="CAL4784303.1"/>
    </source>
</evidence>
<reference evidence="2" key="1">
    <citation type="submission" date="2022-10" db="EMBL/GenBank/DDBJ databases">
        <authorList>
            <person name="Chen Y."/>
            <person name="Dougan E. K."/>
            <person name="Chan C."/>
            <person name="Rhodes N."/>
            <person name="Thang M."/>
        </authorList>
    </citation>
    <scope>NUCLEOTIDE SEQUENCE</scope>
</reference>
<name>A0A9P1CT86_9DINO</name>